<feature type="compositionally biased region" description="Basic and acidic residues" evidence="1">
    <location>
        <begin position="20"/>
        <end position="38"/>
    </location>
</feature>
<evidence type="ECO:0000313" key="2">
    <source>
        <dbReference type="EMBL" id="TKW27245.1"/>
    </source>
</evidence>
<gene>
    <name evidence="2" type="ORF">SEVIR_3G245250v2</name>
</gene>
<name>A0A4U6VF57_SETVI</name>
<accession>A0A4U6VF57</accession>
<protein>
    <submittedName>
        <fullName evidence="2">Uncharacterized protein</fullName>
    </submittedName>
</protein>
<evidence type="ECO:0000313" key="3">
    <source>
        <dbReference type="Proteomes" id="UP000298652"/>
    </source>
</evidence>
<dbReference type="AlphaFoldDB" id="A0A4U6VF57"/>
<keyword evidence="3" id="KW-1185">Reference proteome</keyword>
<dbReference type="Proteomes" id="UP000298652">
    <property type="component" value="Chromosome 3"/>
</dbReference>
<dbReference type="Gramene" id="TKW27245">
    <property type="protein sequence ID" value="TKW27245"/>
    <property type="gene ID" value="SEVIR_3G245250v2"/>
</dbReference>
<reference evidence="2" key="1">
    <citation type="submission" date="2019-03" db="EMBL/GenBank/DDBJ databases">
        <title>WGS assembly of Setaria viridis.</title>
        <authorList>
            <person name="Huang P."/>
            <person name="Jenkins J."/>
            <person name="Grimwood J."/>
            <person name="Barry K."/>
            <person name="Healey A."/>
            <person name="Mamidi S."/>
            <person name="Sreedasyam A."/>
            <person name="Shu S."/>
            <person name="Feldman M."/>
            <person name="Wu J."/>
            <person name="Yu Y."/>
            <person name="Chen C."/>
            <person name="Johnson J."/>
            <person name="Rokhsar D."/>
            <person name="Baxter I."/>
            <person name="Schmutz J."/>
            <person name="Brutnell T."/>
            <person name="Kellogg E."/>
        </authorList>
    </citation>
    <scope>NUCLEOTIDE SEQUENCE [LARGE SCALE GENOMIC DNA]</scope>
</reference>
<proteinExistence type="predicted"/>
<dbReference type="EMBL" id="CM016554">
    <property type="protein sequence ID" value="TKW27245.1"/>
    <property type="molecule type" value="Genomic_DNA"/>
</dbReference>
<feature type="region of interest" description="Disordered" evidence="1">
    <location>
        <begin position="1"/>
        <end position="53"/>
    </location>
</feature>
<sequence length="53" mass="5542">MGTGWCQSSALDNATGDAGGPRRTESAREANGTEKGRIADFLQRHGQPPGRDG</sequence>
<organism evidence="2 3">
    <name type="scientific">Setaria viridis</name>
    <name type="common">Green bristlegrass</name>
    <name type="synonym">Setaria italica subsp. viridis</name>
    <dbReference type="NCBI Taxonomy" id="4556"/>
    <lineage>
        <taxon>Eukaryota</taxon>
        <taxon>Viridiplantae</taxon>
        <taxon>Streptophyta</taxon>
        <taxon>Embryophyta</taxon>
        <taxon>Tracheophyta</taxon>
        <taxon>Spermatophyta</taxon>
        <taxon>Magnoliopsida</taxon>
        <taxon>Liliopsida</taxon>
        <taxon>Poales</taxon>
        <taxon>Poaceae</taxon>
        <taxon>PACMAD clade</taxon>
        <taxon>Panicoideae</taxon>
        <taxon>Panicodae</taxon>
        <taxon>Paniceae</taxon>
        <taxon>Cenchrinae</taxon>
        <taxon>Setaria</taxon>
    </lineage>
</organism>
<feature type="compositionally biased region" description="Polar residues" evidence="1">
    <location>
        <begin position="1"/>
        <end position="12"/>
    </location>
</feature>
<evidence type="ECO:0000256" key="1">
    <source>
        <dbReference type="SAM" id="MobiDB-lite"/>
    </source>
</evidence>